<dbReference type="SMART" id="SM00065">
    <property type="entry name" value="GAF"/>
    <property type="match status" value="1"/>
</dbReference>
<feature type="domain" description="Histidine kinase" evidence="16">
    <location>
        <begin position="306"/>
        <end position="522"/>
    </location>
</feature>
<evidence type="ECO:0000256" key="4">
    <source>
        <dbReference type="ARBA" id="ARBA00022475"/>
    </source>
</evidence>
<evidence type="ECO:0000259" key="18">
    <source>
        <dbReference type="PROSITE" id="PS50112"/>
    </source>
</evidence>
<dbReference type="Proteomes" id="UP001056937">
    <property type="component" value="Chromosome 1"/>
</dbReference>
<keyword evidence="5 15" id="KW-0597">Phosphoprotein</keyword>
<comment type="catalytic activity">
    <reaction evidence="1">
        <text>ATP + protein L-histidine = ADP + protein N-phospho-L-histidine.</text>
        <dbReference type="EC" id="2.7.13.3"/>
    </reaction>
</comment>
<evidence type="ECO:0000256" key="5">
    <source>
        <dbReference type="ARBA" id="ARBA00022553"/>
    </source>
</evidence>
<dbReference type="PROSITE" id="PS50110">
    <property type="entry name" value="RESPONSE_REGULATORY"/>
    <property type="match status" value="1"/>
</dbReference>
<keyword evidence="8" id="KW-0547">Nucleotide-binding</keyword>
<feature type="domain" description="PAS" evidence="18">
    <location>
        <begin position="173"/>
        <end position="243"/>
    </location>
</feature>
<evidence type="ECO:0000313" key="22">
    <source>
        <dbReference type="Proteomes" id="UP001056937"/>
    </source>
</evidence>
<keyword evidence="10" id="KW-0067">ATP-binding</keyword>
<evidence type="ECO:0000256" key="1">
    <source>
        <dbReference type="ARBA" id="ARBA00000085"/>
    </source>
</evidence>
<dbReference type="Gene3D" id="3.30.565.10">
    <property type="entry name" value="Histidine kinase-like ATPase, C-terminal domain"/>
    <property type="match status" value="1"/>
</dbReference>
<evidence type="ECO:0000256" key="15">
    <source>
        <dbReference type="PROSITE-ProRule" id="PRU00169"/>
    </source>
</evidence>
<dbReference type="Gene3D" id="3.30.450.20">
    <property type="entry name" value="PAS domain"/>
    <property type="match status" value="1"/>
</dbReference>
<dbReference type="PROSITE" id="PS50109">
    <property type="entry name" value="HIS_KIN"/>
    <property type="match status" value="1"/>
</dbReference>
<dbReference type="SUPFAM" id="SSF55785">
    <property type="entry name" value="PYP-like sensor domain (PAS domain)"/>
    <property type="match status" value="1"/>
</dbReference>
<accession>A0ABY4X738</accession>
<dbReference type="Gene3D" id="1.10.287.130">
    <property type="match status" value="1"/>
</dbReference>
<reference evidence="21" key="1">
    <citation type="journal article" date="2022" name="Toxins">
        <title>Genomic Analysis of Sphingopyxis sp. USTB-05 for Biodegrading Cyanobacterial Hepatotoxins.</title>
        <authorList>
            <person name="Liu C."/>
            <person name="Xu Q."/>
            <person name="Zhao Z."/>
            <person name="Zhang H."/>
            <person name="Liu X."/>
            <person name="Yin C."/>
            <person name="Liu Y."/>
            <person name="Yan H."/>
        </authorList>
    </citation>
    <scope>NUCLEOTIDE SEQUENCE</scope>
    <source>
        <strain evidence="21">NBD5</strain>
    </source>
</reference>
<dbReference type="EMBL" id="CP084930">
    <property type="protein sequence ID" value="USI72425.1"/>
    <property type="molecule type" value="Genomic_DNA"/>
</dbReference>
<dbReference type="InterPro" id="IPR004358">
    <property type="entry name" value="Sig_transdc_His_kin-like_C"/>
</dbReference>
<evidence type="ECO:0000256" key="6">
    <source>
        <dbReference type="ARBA" id="ARBA00022679"/>
    </source>
</evidence>
<dbReference type="PROSITE" id="PS50894">
    <property type="entry name" value="HPT"/>
    <property type="match status" value="1"/>
</dbReference>
<dbReference type="Pfam" id="PF08447">
    <property type="entry name" value="PAS_3"/>
    <property type="match status" value="1"/>
</dbReference>
<dbReference type="InterPro" id="IPR036890">
    <property type="entry name" value="HATPase_C_sf"/>
</dbReference>
<comment type="subcellular location">
    <subcellularLocation>
        <location evidence="2">Cell membrane</location>
        <topology evidence="2">Multi-pass membrane protein</topology>
    </subcellularLocation>
</comment>
<keyword evidence="13" id="KW-0472">Membrane</keyword>
<dbReference type="CDD" id="cd00082">
    <property type="entry name" value="HisKA"/>
    <property type="match status" value="1"/>
</dbReference>
<proteinExistence type="predicted"/>
<dbReference type="SUPFAM" id="SSF47384">
    <property type="entry name" value="Homodimeric domain of signal transducing histidine kinase"/>
    <property type="match status" value="1"/>
</dbReference>
<dbReference type="Gene3D" id="3.30.450.40">
    <property type="match status" value="1"/>
</dbReference>
<dbReference type="Pfam" id="PF02518">
    <property type="entry name" value="HATPase_c"/>
    <property type="match status" value="1"/>
</dbReference>
<dbReference type="SMART" id="SM00388">
    <property type="entry name" value="HisKA"/>
    <property type="match status" value="1"/>
</dbReference>
<dbReference type="InterPro" id="IPR011006">
    <property type="entry name" value="CheY-like_superfamily"/>
</dbReference>
<dbReference type="InterPro" id="IPR001610">
    <property type="entry name" value="PAC"/>
</dbReference>
<dbReference type="InterPro" id="IPR003594">
    <property type="entry name" value="HATPase_dom"/>
</dbReference>
<dbReference type="SUPFAM" id="SSF55781">
    <property type="entry name" value="GAF domain-like"/>
    <property type="match status" value="1"/>
</dbReference>
<dbReference type="PROSITE" id="PS50112">
    <property type="entry name" value="PAS"/>
    <property type="match status" value="1"/>
</dbReference>
<evidence type="ECO:0000259" key="20">
    <source>
        <dbReference type="PROSITE" id="PS50894"/>
    </source>
</evidence>
<dbReference type="SMART" id="SM00086">
    <property type="entry name" value="PAC"/>
    <property type="match status" value="1"/>
</dbReference>
<evidence type="ECO:0000256" key="14">
    <source>
        <dbReference type="PROSITE-ProRule" id="PRU00110"/>
    </source>
</evidence>
<sequence length="778" mass="83857">MAEPEWGDIPIGSWSQELLALQSAVVEAGGDVQRILEIVAEGSVRIVPQAFGAVVEMREGDALVYRAASPRLADAVGLRLEMARSLSGEVIATGEAQLCLDTEGDERVNRAASRRVGARSMLLVPLPFQGEVVGVLKLLADRPRLFSNRDLLLARLLAGPIITGLAEAAHSDVIRRFAATFAQAAVGLALLRPDGTFLMVNDRFCEITSYDRNELRNRHFRSITHPDDQERDDSLVARLLQGELPRYAVEKRYIRKDGSIVWITLTLSLVRRADGSPDFFVTVVEDISARKAAEAASGAKSSFLANMSHEIRTPMNGILGFTDLLLAGTLTPEQRRHAELIAESGRAMMRLLNDILDLSKIEAGKMRVADEPFDLPGALTGCCRLIDPTIRQKGLTLRCDFHPDLPRWTMGDGLRLRQIVLNLLANAAKFTASGTVALRARPEGAWLCIEVEDTGIGIAADRQAAIFEEYVQAEAEVAQRYGGTGLGLSISAQLATLMGGGLAVASVPGRGTTFALRLPLVAAPAPPEEDRERPSPGRDEAGFAPRILVAEDHDVNQRLIAAMLDQLGCRYELVEHGEAAVARARVHAYDLLLMDVQMPGMDGLEATRRIREAGIDAATLPIVALTANAYPDDVAACLAAGMQAHLAKPASLDMLRATIHGWTRAALLPHPPSVAASGTASALAARLEGDLAERYRTRRRETIAALRGLLAEERVAPTELDAIAAQLHKLAGSAALFGEAALGEAAEALDQGLRHWPEADREPRFRAGARRLLDLAGG</sequence>
<keyword evidence="9" id="KW-0418">Kinase</keyword>
<keyword evidence="6" id="KW-0808">Transferase</keyword>
<evidence type="ECO:0000256" key="10">
    <source>
        <dbReference type="ARBA" id="ARBA00022840"/>
    </source>
</evidence>
<dbReference type="InterPro" id="IPR029016">
    <property type="entry name" value="GAF-like_dom_sf"/>
</dbReference>
<dbReference type="InterPro" id="IPR036097">
    <property type="entry name" value="HisK_dim/P_sf"/>
</dbReference>
<dbReference type="SMART" id="SM00448">
    <property type="entry name" value="REC"/>
    <property type="match status" value="1"/>
</dbReference>
<evidence type="ECO:0000313" key="21">
    <source>
        <dbReference type="EMBL" id="USI72425.1"/>
    </source>
</evidence>
<dbReference type="Gene3D" id="3.40.50.2300">
    <property type="match status" value="1"/>
</dbReference>
<evidence type="ECO:0000259" key="19">
    <source>
        <dbReference type="PROSITE" id="PS50113"/>
    </source>
</evidence>
<dbReference type="SMART" id="SM00091">
    <property type="entry name" value="PAS"/>
    <property type="match status" value="1"/>
</dbReference>
<dbReference type="PROSITE" id="PS50113">
    <property type="entry name" value="PAC"/>
    <property type="match status" value="1"/>
</dbReference>
<evidence type="ECO:0000259" key="17">
    <source>
        <dbReference type="PROSITE" id="PS50110"/>
    </source>
</evidence>
<feature type="domain" description="PAC" evidence="19">
    <location>
        <begin position="247"/>
        <end position="299"/>
    </location>
</feature>
<name>A0ABY4X738_9SPHN</name>
<dbReference type="SUPFAM" id="SSF52172">
    <property type="entry name" value="CheY-like"/>
    <property type="match status" value="1"/>
</dbReference>
<gene>
    <name evidence="21" type="ORF">LHA26_14165</name>
</gene>
<feature type="modified residue" description="Phosphohistidine" evidence="14">
    <location>
        <position position="728"/>
    </location>
</feature>
<dbReference type="Pfam" id="PF00072">
    <property type="entry name" value="Response_reg"/>
    <property type="match status" value="1"/>
</dbReference>
<dbReference type="SUPFAM" id="SSF47226">
    <property type="entry name" value="Histidine-containing phosphotransfer domain, HPT domain"/>
    <property type="match status" value="1"/>
</dbReference>
<dbReference type="InterPro" id="IPR035965">
    <property type="entry name" value="PAS-like_dom_sf"/>
</dbReference>
<dbReference type="InterPro" id="IPR036641">
    <property type="entry name" value="HPT_dom_sf"/>
</dbReference>
<dbReference type="SMART" id="SM00387">
    <property type="entry name" value="HATPase_c"/>
    <property type="match status" value="1"/>
</dbReference>
<protein>
    <recommendedName>
        <fullName evidence="3">histidine kinase</fullName>
        <ecNumber evidence="3">2.7.13.3</ecNumber>
    </recommendedName>
</protein>
<evidence type="ECO:0000259" key="16">
    <source>
        <dbReference type="PROSITE" id="PS50109"/>
    </source>
</evidence>
<evidence type="ECO:0000256" key="11">
    <source>
        <dbReference type="ARBA" id="ARBA00022989"/>
    </source>
</evidence>
<evidence type="ECO:0000256" key="8">
    <source>
        <dbReference type="ARBA" id="ARBA00022741"/>
    </source>
</evidence>
<dbReference type="RefSeq" id="WP_252166234.1">
    <property type="nucleotide sequence ID" value="NZ_CP084930.1"/>
</dbReference>
<organism evidence="21 22">
    <name type="scientific">Sphingomonas morindae</name>
    <dbReference type="NCBI Taxonomy" id="1541170"/>
    <lineage>
        <taxon>Bacteria</taxon>
        <taxon>Pseudomonadati</taxon>
        <taxon>Pseudomonadota</taxon>
        <taxon>Alphaproteobacteria</taxon>
        <taxon>Sphingomonadales</taxon>
        <taxon>Sphingomonadaceae</taxon>
        <taxon>Sphingomonas</taxon>
    </lineage>
</organism>
<dbReference type="CDD" id="cd00130">
    <property type="entry name" value="PAS"/>
    <property type="match status" value="1"/>
</dbReference>
<dbReference type="InterPro" id="IPR001789">
    <property type="entry name" value="Sig_transdc_resp-reg_receiver"/>
</dbReference>
<dbReference type="CDD" id="cd16922">
    <property type="entry name" value="HATPase_EvgS-ArcB-TorS-like"/>
    <property type="match status" value="1"/>
</dbReference>
<dbReference type="InterPro" id="IPR005467">
    <property type="entry name" value="His_kinase_dom"/>
</dbReference>
<dbReference type="SUPFAM" id="SSF55874">
    <property type="entry name" value="ATPase domain of HSP90 chaperone/DNA topoisomerase II/histidine kinase"/>
    <property type="match status" value="1"/>
</dbReference>
<feature type="domain" description="HPt" evidence="20">
    <location>
        <begin position="684"/>
        <end position="778"/>
    </location>
</feature>
<evidence type="ECO:0000256" key="13">
    <source>
        <dbReference type="ARBA" id="ARBA00023136"/>
    </source>
</evidence>
<dbReference type="NCBIfam" id="TIGR00229">
    <property type="entry name" value="sensory_box"/>
    <property type="match status" value="1"/>
</dbReference>
<dbReference type="EC" id="2.7.13.3" evidence="3"/>
<evidence type="ECO:0000256" key="3">
    <source>
        <dbReference type="ARBA" id="ARBA00012438"/>
    </source>
</evidence>
<keyword evidence="12" id="KW-0902">Two-component regulatory system</keyword>
<evidence type="ECO:0000256" key="9">
    <source>
        <dbReference type="ARBA" id="ARBA00022777"/>
    </source>
</evidence>
<keyword evidence="22" id="KW-1185">Reference proteome</keyword>
<evidence type="ECO:0000256" key="2">
    <source>
        <dbReference type="ARBA" id="ARBA00004651"/>
    </source>
</evidence>
<dbReference type="PRINTS" id="PR00344">
    <property type="entry name" value="BCTRLSENSOR"/>
</dbReference>
<dbReference type="InterPro" id="IPR008207">
    <property type="entry name" value="Sig_transdc_His_kin_Hpt_dom"/>
</dbReference>
<dbReference type="InterPro" id="IPR003018">
    <property type="entry name" value="GAF"/>
</dbReference>
<dbReference type="InterPro" id="IPR003661">
    <property type="entry name" value="HisK_dim/P_dom"/>
</dbReference>
<feature type="domain" description="Response regulatory" evidence="17">
    <location>
        <begin position="546"/>
        <end position="663"/>
    </location>
</feature>
<dbReference type="InterPro" id="IPR013655">
    <property type="entry name" value="PAS_fold_3"/>
</dbReference>
<evidence type="ECO:0000256" key="7">
    <source>
        <dbReference type="ARBA" id="ARBA00022692"/>
    </source>
</evidence>
<keyword evidence="4" id="KW-1003">Cell membrane</keyword>
<dbReference type="Pfam" id="PF00512">
    <property type="entry name" value="HisKA"/>
    <property type="match status" value="1"/>
</dbReference>
<keyword evidence="7" id="KW-0812">Transmembrane</keyword>
<dbReference type="InterPro" id="IPR000700">
    <property type="entry name" value="PAS-assoc_C"/>
</dbReference>
<keyword evidence="11" id="KW-1133">Transmembrane helix</keyword>
<dbReference type="PANTHER" id="PTHR45339">
    <property type="entry name" value="HYBRID SIGNAL TRANSDUCTION HISTIDINE KINASE J"/>
    <property type="match status" value="1"/>
</dbReference>
<dbReference type="PANTHER" id="PTHR45339:SF1">
    <property type="entry name" value="HYBRID SIGNAL TRANSDUCTION HISTIDINE KINASE J"/>
    <property type="match status" value="1"/>
</dbReference>
<feature type="modified residue" description="4-aspartylphosphate" evidence="15">
    <location>
        <position position="595"/>
    </location>
</feature>
<dbReference type="CDD" id="cd17546">
    <property type="entry name" value="REC_hyHK_CKI1_RcsC-like"/>
    <property type="match status" value="1"/>
</dbReference>
<dbReference type="InterPro" id="IPR000014">
    <property type="entry name" value="PAS"/>
</dbReference>
<evidence type="ECO:0000256" key="12">
    <source>
        <dbReference type="ARBA" id="ARBA00023012"/>
    </source>
</evidence>
<dbReference type="Pfam" id="PF13185">
    <property type="entry name" value="GAF_2"/>
    <property type="match status" value="1"/>
</dbReference>